<feature type="compositionally biased region" description="Polar residues" evidence="5">
    <location>
        <begin position="527"/>
        <end position="539"/>
    </location>
</feature>
<evidence type="ECO:0000256" key="2">
    <source>
        <dbReference type="ARBA" id="ARBA00022771"/>
    </source>
</evidence>
<dbReference type="GO" id="GO:0008270">
    <property type="term" value="F:zinc ion binding"/>
    <property type="evidence" value="ECO:0007669"/>
    <property type="project" value="UniProtKB-KW"/>
</dbReference>
<protein>
    <recommendedName>
        <fullName evidence="6">SP-RING-type domain-containing protein</fullName>
    </recommendedName>
</protein>
<feature type="region of interest" description="Disordered" evidence="5">
    <location>
        <begin position="186"/>
        <end position="205"/>
    </location>
</feature>
<reference evidence="7" key="1">
    <citation type="submission" date="2023-08" db="EMBL/GenBank/DDBJ databases">
        <authorList>
            <person name="Audoor S."/>
            <person name="Bilcke G."/>
        </authorList>
    </citation>
    <scope>NUCLEOTIDE SEQUENCE</scope>
</reference>
<feature type="compositionally biased region" description="Low complexity" evidence="5">
    <location>
        <begin position="569"/>
        <end position="609"/>
    </location>
</feature>
<feature type="compositionally biased region" description="Low complexity" evidence="5">
    <location>
        <begin position="260"/>
        <end position="289"/>
    </location>
</feature>
<gene>
    <name evidence="7" type="ORF">CYCCA115_LOCUS4199</name>
</gene>
<feature type="region of interest" description="Disordered" evidence="5">
    <location>
        <begin position="1079"/>
        <end position="1120"/>
    </location>
</feature>
<evidence type="ECO:0000256" key="5">
    <source>
        <dbReference type="SAM" id="MobiDB-lite"/>
    </source>
</evidence>
<feature type="region of interest" description="Disordered" evidence="5">
    <location>
        <begin position="365"/>
        <end position="690"/>
    </location>
</feature>
<dbReference type="GO" id="GO:0016925">
    <property type="term" value="P:protein sumoylation"/>
    <property type="evidence" value="ECO:0007669"/>
    <property type="project" value="TreeGrafter"/>
</dbReference>
<evidence type="ECO:0000256" key="4">
    <source>
        <dbReference type="PROSITE-ProRule" id="PRU00452"/>
    </source>
</evidence>
<accession>A0AAD2FJ05</accession>
<feature type="compositionally biased region" description="Polar residues" evidence="5">
    <location>
        <begin position="290"/>
        <end position="308"/>
    </location>
</feature>
<dbReference type="InterPro" id="IPR013083">
    <property type="entry name" value="Znf_RING/FYVE/PHD"/>
</dbReference>
<feature type="compositionally biased region" description="Low complexity" evidence="5">
    <location>
        <begin position="426"/>
        <end position="480"/>
    </location>
</feature>
<feature type="compositionally biased region" description="Polar residues" evidence="5">
    <location>
        <begin position="1095"/>
        <end position="1111"/>
    </location>
</feature>
<dbReference type="GO" id="GO:0000785">
    <property type="term" value="C:chromatin"/>
    <property type="evidence" value="ECO:0007669"/>
    <property type="project" value="TreeGrafter"/>
</dbReference>
<dbReference type="AlphaFoldDB" id="A0AAD2FJ05"/>
<feature type="compositionally biased region" description="Low complexity" evidence="5">
    <location>
        <begin position="190"/>
        <end position="205"/>
    </location>
</feature>
<feature type="region of interest" description="Disordered" evidence="5">
    <location>
        <begin position="260"/>
        <end position="308"/>
    </location>
</feature>
<keyword evidence="1" id="KW-0479">Metal-binding</keyword>
<evidence type="ECO:0000313" key="7">
    <source>
        <dbReference type="EMBL" id="CAJ1934863.1"/>
    </source>
</evidence>
<evidence type="ECO:0000256" key="3">
    <source>
        <dbReference type="ARBA" id="ARBA00022833"/>
    </source>
</evidence>
<dbReference type="PROSITE" id="PS51044">
    <property type="entry name" value="ZF_SP_RING"/>
    <property type="match status" value="1"/>
</dbReference>
<dbReference type="Gene3D" id="3.30.40.10">
    <property type="entry name" value="Zinc/RING finger domain, C3HC4 (zinc finger)"/>
    <property type="match status" value="1"/>
</dbReference>
<feature type="compositionally biased region" description="Polar residues" evidence="5">
    <location>
        <begin position="395"/>
        <end position="415"/>
    </location>
</feature>
<feature type="compositionally biased region" description="Polar residues" evidence="5">
    <location>
        <begin position="610"/>
        <end position="625"/>
    </location>
</feature>
<dbReference type="PANTHER" id="PTHR10782:SF4">
    <property type="entry name" value="TONALLI, ISOFORM E"/>
    <property type="match status" value="1"/>
</dbReference>
<proteinExistence type="predicted"/>
<dbReference type="EMBL" id="CAKOGP040000402">
    <property type="protein sequence ID" value="CAJ1934863.1"/>
    <property type="molecule type" value="Genomic_DNA"/>
</dbReference>
<feature type="compositionally biased region" description="Polar residues" evidence="5">
    <location>
        <begin position="552"/>
        <end position="568"/>
    </location>
</feature>
<dbReference type="Pfam" id="PF02891">
    <property type="entry name" value="zf-MIZ"/>
    <property type="match status" value="1"/>
</dbReference>
<feature type="compositionally biased region" description="Low complexity" evidence="5">
    <location>
        <begin position="540"/>
        <end position="551"/>
    </location>
</feature>
<dbReference type="InterPro" id="IPR004181">
    <property type="entry name" value="Znf_MIZ"/>
</dbReference>
<evidence type="ECO:0000259" key="6">
    <source>
        <dbReference type="PROSITE" id="PS51044"/>
    </source>
</evidence>
<dbReference type="GO" id="GO:0061665">
    <property type="term" value="F:SUMO ligase activity"/>
    <property type="evidence" value="ECO:0007669"/>
    <property type="project" value="TreeGrafter"/>
</dbReference>
<name>A0AAD2FJ05_9STRA</name>
<feature type="region of interest" description="Disordered" evidence="5">
    <location>
        <begin position="1"/>
        <end position="74"/>
    </location>
</feature>
<keyword evidence="8" id="KW-1185">Reference proteome</keyword>
<evidence type="ECO:0000256" key="1">
    <source>
        <dbReference type="ARBA" id="ARBA00022723"/>
    </source>
</evidence>
<comment type="caution">
    <text evidence="7">The sequence shown here is derived from an EMBL/GenBank/DDBJ whole genome shotgun (WGS) entry which is preliminary data.</text>
</comment>
<dbReference type="PANTHER" id="PTHR10782">
    <property type="entry name" value="ZINC FINGER MIZ DOMAIN-CONTAINING PROTEIN"/>
    <property type="match status" value="1"/>
</dbReference>
<organism evidence="7 8">
    <name type="scientific">Cylindrotheca closterium</name>
    <dbReference type="NCBI Taxonomy" id="2856"/>
    <lineage>
        <taxon>Eukaryota</taxon>
        <taxon>Sar</taxon>
        <taxon>Stramenopiles</taxon>
        <taxon>Ochrophyta</taxon>
        <taxon>Bacillariophyta</taxon>
        <taxon>Bacillariophyceae</taxon>
        <taxon>Bacillariophycidae</taxon>
        <taxon>Bacillariales</taxon>
        <taxon>Bacillariaceae</taxon>
        <taxon>Cylindrotheca</taxon>
    </lineage>
</organism>
<feature type="compositionally biased region" description="Low complexity" evidence="5">
    <location>
        <begin position="626"/>
        <end position="658"/>
    </location>
</feature>
<feature type="compositionally biased region" description="Low complexity" evidence="5">
    <location>
        <begin position="377"/>
        <end position="388"/>
    </location>
</feature>
<feature type="compositionally biased region" description="Polar residues" evidence="5">
    <location>
        <begin position="45"/>
        <end position="65"/>
    </location>
</feature>
<dbReference type="Proteomes" id="UP001295423">
    <property type="component" value="Unassembled WGS sequence"/>
</dbReference>
<keyword evidence="2 4" id="KW-0863">Zinc-finger</keyword>
<dbReference type="CDD" id="cd16650">
    <property type="entry name" value="SP-RING_PIAS-like"/>
    <property type="match status" value="1"/>
</dbReference>
<feature type="region of interest" description="Disordered" evidence="5">
    <location>
        <begin position="324"/>
        <end position="346"/>
    </location>
</feature>
<feature type="compositionally biased region" description="Polar residues" evidence="5">
    <location>
        <begin position="497"/>
        <end position="520"/>
    </location>
</feature>
<evidence type="ECO:0000313" key="8">
    <source>
        <dbReference type="Proteomes" id="UP001295423"/>
    </source>
</evidence>
<feature type="domain" description="SP-RING-type" evidence="6">
    <location>
        <begin position="960"/>
        <end position="1049"/>
    </location>
</feature>
<keyword evidence="3" id="KW-0862">Zinc</keyword>
<sequence length="1120" mass="119631">MPKRSRPNEGNDNPTRGADKARWTRIMNRRREDFANLDTPKIKTILNQLPQAPDSSVVDDSNGNKSPKDPKEQLEDKIWEHMEIAGDETQPTSRRRQSWGVITSTFDQVDVQLNRTSRYPQSTIATARSVLDRANLSATSSIVPAAFRAGSAVGTNLAHYPNPAGTTRAAAALAGNPKPVHRAMQQQSRTISTTNTTATGTTSTSYSATTTTALLGTTSAQATHSIMLGRRSSSTPSATVAAPRAIAPLLNDFNNNTAATTTKSATGASGVSTTTTTTAATLTRRPSATNGTSTHLSVTRRPSVNSNNQSAILNTTTSRHQLLTTSTTNNRKPVHSALQGKSSSVGAAPAVPAIGASATARTSSASASVPPAGQKNATGTAAATTSTARPGSLPPATNSITATSGSTAPNNNNVSLPLHWAMQRNSSSGGSTRTTGAGAITATTSGSSQSHNPFGSTSTPPTTATATGSPFTSYSSSGTSHVPPTDVRKHFAGGSTMGQHNNELNGQVSAFSNRNGTATAKQGGAFPTSNAADQRNTVDSSSASKSASKNSRTQTGTQALQTSQSNSGSSATLRTAATSAAATSQSQTRPQQNVSQPPAAAQPQANNQSTTSANDNRKLTTSGQNTASTTAAPTAAATTAIANGMKPSTNSTAASSANKPGKNGMVPNGAGDKSKENKKPTLAKKKKIPERKLELSKKISKICLPADKGEGGKTGCFFQRPKCTVNFFKYSHVPGTPSVVKRFACSEPYWSTVQLFELTMMAKVDSIEWQTGMGTNLNEPKTAWSKILFGKHMSDIADKVKKWGAPRDNPENLEHRLLLRMLPVKVDEKMKKKRADCHLWPKGTMLVVDGKVQPLVQRKQQSHDKSEWKFMCKHFDLSSVISFPLANHTIQVCCLDPEQYYVSLELCQYRPPEFHVRKLLGMEPECKSPPLHHKVQRLSLPASKKIAKELINQQAIVLDDDDGNAAKSGGVVGKFVFSLIDPVNKGAMKIPVRGKKCKHWQCFDLETFMKSNITVYGSRWRCPCCEQFLSYNELQLCALTEAALEKFKDQVTPNRGRVEYRVDESYELLPEDRLRHTAIKRQSSVSGGGDGSGVQPKQSPSELRPRPSTQEIEIIEIDSD</sequence>